<dbReference type="GO" id="GO:0005201">
    <property type="term" value="F:extracellular matrix structural constituent"/>
    <property type="evidence" value="ECO:0007669"/>
    <property type="project" value="InterPro"/>
</dbReference>
<reference evidence="4" key="1">
    <citation type="submission" date="2020-04" db="EMBL/GenBank/DDBJ databases">
        <authorList>
            <person name="Alioto T."/>
            <person name="Alioto T."/>
            <person name="Gomez Garrido J."/>
        </authorList>
    </citation>
    <scope>NUCLEOTIDE SEQUENCE</scope>
    <source>
        <strain evidence="4">A484AB</strain>
    </source>
</reference>
<dbReference type="InterPro" id="IPR000885">
    <property type="entry name" value="Fib_collagen_C"/>
</dbReference>
<dbReference type="GO" id="GO:0005576">
    <property type="term" value="C:extracellular region"/>
    <property type="evidence" value="ECO:0007669"/>
    <property type="project" value="UniProtKB-SubCell"/>
</dbReference>
<gene>
    <name evidence="4" type="ORF">PACLA_8A044418</name>
</gene>
<comment type="caution">
    <text evidence="4">The sequence shown here is derived from an EMBL/GenBank/DDBJ whole genome shotgun (WGS) entry which is preliminary data.</text>
</comment>
<accession>A0A6S7IY35</accession>
<sequence length="227" mass="25789">LEPVIRNGGDKGPGYYSSNKDIDADAPLPDEFGGIMQATREIVDMIDKMDGLTPSSAARSCRDIKLQDHDASDGVYWIDPDWGSHGNAFQARCKFTLQETCINSTKSNKDEKFVYADEIQVKFLRLLSVSVYQRITYHCKNSMAFDGKQNSINLIGENEIFNMNSRSKYRPMIIQDDCKISDGVWHKTIFEVRTPQKELLPIIKVKPFDTGLDKEYRIEAGGVCFVW</sequence>
<protein>
    <submittedName>
        <fullName evidence="4">Collagen alpha-2(I) chain</fullName>
    </submittedName>
</protein>
<evidence type="ECO:0000256" key="1">
    <source>
        <dbReference type="ARBA" id="ARBA00004613"/>
    </source>
</evidence>
<evidence type="ECO:0000313" key="5">
    <source>
        <dbReference type="Proteomes" id="UP001152795"/>
    </source>
</evidence>
<keyword evidence="5" id="KW-1185">Reference proteome</keyword>
<dbReference type="Gene3D" id="2.60.120.1000">
    <property type="match status" value="1"/>
</dbReference>
<feature type="non-terminal residue" evidence="4">
    <location>
        <position position="227"/>
    </location>
</feature>
<evidence type="ECO:0000256" key="3">
    <source>
        <dbReference type="ARBA" id="ARBA00023119"/>
    </source>
</evidence>
<evidence type="ECO:0000313" key="4">
    <source>
        <dbReference type="EMBL" id="CAB4022623.1"/>
    </source>
</evidence>
<keyword evidence="3 4" id="KW-0176">Collagen</keyword>
<dbReference type="OrthoDB" id="8939548at2759"/>
<dbReference type="GO" id="GO:0005581">
    <property type="term" value="C:collagen trimer"/>
    <property type="evidence" value="ECO:0007669"/>
    <property type="project" value="UniProtKB-KW"/>
</dbReference>
<dbReference type="SMART" id="SM00038">
    <property type="entry name" value="COLFI"/>
    <property type="match status" value="1"/>
</dbReference>
<dbReference type="Pfam" id="PF01410">
    <property type="entry name" value="COLFI"/>
    <property type="match status" value="1"/>
</dbReference>
<dbReference type="EMBL" id="CACRXK020012063">
    <property type="protein sequence ID" value="CAB4022623.1"/>
    <property type="molecule type" value="Genomic_DNA"/>
</dbReference>
<organism evidence="4 5">
    <name type="scientific">Paramuricea clavata</name>
    <name type="common">Red gorgonian</name>
    <name type="synonym">Violescent sea-whip</name>
    <dbReference type="NCBI Taxonomy" id="317549"/>
    <lineage>
        <taxon>Eukaryota</taxon>
        <taxon>Metazoa</taxon>
        <taxon>Cnidaria</taxon>
        <taxon>Anthozoa</taxon>
        <taxon>Octocorallia</taxon>
        <taxon>Malacalcyonacea</taxon>
        <taxon>Plexauridae</taxon>
        <taxon>Paramuricea</taxon>
    </lineage>
</organism>
<name>A0A6S7IY35_PARCT</name>
<evidence type="ECO:0000256" key="2">
    <source>
        <dbReference type="ARBA" id="ARBA00022525"/>
    </source>
</evidence>
<dbReference type="PROSITE" id="PS51461">
    <property type="entry name" value="NC1_FIB"/>
    <property type="match status" value="1"/>
</dbReference>
<proteinExistence type="predicted"/>
<dbReference type="AlphaFoldDB" id="A0A6S7IY35"/>
<keyword evidence="2" id="KW-0964">Secreted</keyword>
<dbReference type="Proteomes" id="UP001152795">
    <property type="component" value="Unassembled WGS sequence"/>
</dbReference>
<dbReference type="NCBIfam" id="NF040941">
    <property type="entry name" value="GGGWT_bact"/>
    <property type="match status" value="1"/>
</dbReference>
<comment type="subcellular location">
    <subcellularLocation>
        <location evidence="1">Secreted</location>
    </subcellularLocation>
</comment>